<organism evidence="2 3">
    <name type="scientific">Grus japonensis</name>
    <name type="common">Japanese crane</name>
    <name type="synonym">Red-crowned crane</name>
    <dbReference type="NCBI Taxonomy" id="30415"/>
    <lineage>
        <taxon>Eukaryota</taxon>
        <taxon>Metazoa</taxon>
        <taxon>Chordata</taxon>
        <taxon>Craniata</taxon>
        <taxon>Vertebrata</taxon>
        <taxon>Euteleostomi</taxon>
        <taxon>Archelosauria</taxon>
        <taxon>Archosauria</taxon>
        <taxon>Dinosauria</taxon>
        <taxon>Saurischia</taxon>
        <taxon>Theropoda</taxon>
        <taxon>Coelurosauria</taxon>
        <taxon>Aves</taxon>
        <taxon>Neognathae</taxon>
        <taxon>Neoaves</taxon>
        <taxon>Gruiformes</taxon>
        <taxon>Gruidae</taxon>
        <taxon>Grus</taxon>
    </lineage>
</organism>
<dbReference type="PANTHER" id="PTHR33332">
    <property type="entry name" value="REVERSE TRANSCRIPTASE DOMAIN-CONTAINING PROTEIN"/>
    <property type="match status" value="1"/>
</dbReference>
<keyword evidence="3" id="KW-1185">Reference proteome</keyword>
<dbReference type="EMBL" id="BAAFJT010000003">
    <property type="protein sequence ID" value="GAB0185467.1"/>
    <property type="molecule type" value="Genomic_DNA"/>
</dbReference>
<feature type="compositionally biased region" description="Basic and acidic residues" evidence="1">
    <location>
        <begin position="122"/>
        <end position="132"/>
    </location>
</feature>
<evidence type="ECO:0000313" key="3">
    <source>
        <dbReference type="Proteomes" id="UP001623348"/>
    </source>
</evidence>
<evidence type="ECO:0000256" key="1">
    <source>
        <dbReference type="SAM" id="MobiDB-lite"/>
    </source>
</evidence>
<accession>A0ABC9WM82</accession>
<gene>
    <name evidence="2" type="ORF">GRJ2_001012000</name>
</gene>
<dbReference type="AlphaFoldDB" id="A0ABC9WM82"/>
<comment type="caution">
    <text evidence="2">The sequence shown here is derived from an EMBL/GenBank/DDBJ whole genome shotgun (WGS) entry which is preliminary data.</text>
</comment>
<reference evidence="2 3" key="1">
    <citation type="submission" date="2024-06" db="EMBL/GenBank/DDBJ databases">
        <title>The draft genome of Grus japonensis, version 3.</title>
        <authorList>
            <person name="Nabeshima K."/>
            <person name="Suzuki S."/>
            <person name="Onuma M."/>
        </authorList>
    </citation>
    <scope>NUCLEOTIDE SEQUENCE [LARGE SCALE GENOMIC DNA]</scope>
    <source>
        <strain evidence="2 3">451A</strain>
    </source>
</reference>
<sequence length="138" mass="15276">MRKFIVMKCIISKLNEAKCNVLHMSQDKDLYQYRLGDEWIESSPDKKDLAVLVDEKLDMRWQSALTTQKANHTLGCITRSVASRSREGDSAPLLCSCETPPGVLHPALGSPVQGRLGPFKAGPEEGHEDDQRVGTALL</sequence>
<feature type="region of interest" description="Disordered" evidence="1">
    <location>
        <begin position="106"/>
        <end position="138"/>
    </location>
</feature>
<proteinExistence type="predicted"/>
<dbReference type="Proteomes" id="UP001623348">
    <property type="component" value="Unassembled WGS sequence"/>
</dbReference>
<name>A0ABC9WM82_GRUJA</name>
<evidence type="ECO:0000313" key="2">
    <source>
        <dbReference type="EMBL" id="GAB0185467.1"/>
    </source>
</evidence>
<protein>
    <submittedName>
        <fullName evidence="2">Mitochondrial enolase superfamily member 1</fullName>
    </submittedName>
</protein>